<sequence>MSAGTGSTAGAGSSDGVGVGSVVGSAVGSVVGSAVGSTVGSVVGSAVGSVVGSTVGSTVGSVVGSVVGSAVAVAVGVGDGVVAACAVAMPPVSRAESATTAAARRKGVGDTWCSFVARLRVRSERIAGCCARDARGGGAPRGRAGQVTRPAHAGRTRTMRAPRTGEVLRTHHGPPAPA</sequence>
<protein>
    <recommendedName>
        <fullName evidence="4">Glycine zipper domain-containing protein</fullName>
    </recommendedName>
</protein>
<proteinExistence type="predicted"/>
<dbReference type="AlphaFoldDB" id="A0A4V1CMZ7"/>
<evidence type="ECO:0008006" key="4">
    <source>
        <dbReference type="Google" id="ProtNLM"/>
    </source>
</evidence>
<evidence type="ECO:0000256" key="1">
    <source>
        <dbReference type="SAM" id="MobiDB-lite"/>
    </source>
</evidence>
<dbReference type="Proteomes" id="UP000296469">
    <property type="component" value="Chromosome"/>
</dbReference>
<feature type="region of interest" description="Disordered" evidence="1">
    <location>
        <begin position="135"/>
        <end position="156"/>
    </location>
</feature>
<dbReference type="EMBL" id="CP039291">
    <property type="protein sequence ID" value="QCB94685.1"/>
    <property type="molecule type" value="Genomic_DNA"/>
</dbReference>
<dbReference type="KEGG" id="celz:E5225_15085"/>
<organism evidence="2 3">
    <name type="scientific">Cellulomonas shaoxiangyii</name>
    <dbReference type="NCBI Taxonomy" id="2566013"/>
    <lineage>
        <taxon>Bacteria</taxon>
        <taxon>Bacillati</taxon>
        <taxon>Actinomycetota</taxon>
        <taxon>Actinomycetes</taxon>
        <taxon>Micrococcales</taxon>
        <taxon>Cellulomonadaceae</taxon>
        <taxon>Cellulomonas</taxon>
    </lineage>
</organism>
<name>A0A4V1CMZ7_9CELL</name>
<evidence type="ECO:0000313" key="2">
    <source>
        <dbReference type="EMBL" id="QCB94685.1"/>
    </source>
</evidence>
<evidence type="ECO:0000313" key="3">
    <source>
        <dbReference type="Proteomes" id="UP000296469"/>
    </source>
</evidence>
<keyword evidence="3" id="KW-1185">Reference proteome</keyword>
<accession>A0A4V1CMZ7</accession>
<reference evidence="2 3" key="1">
    <citation type="submission" date="2019-04" db="EMBL/GenBank/DDBJ databases">
        <title>Isolation and identification of Cellulomonas shaoxiangyii sp. Nov. isolated from feces of the Tibetan antelopes (Pantholops hodgsonii) in the Qinghai-Tibet plateau of China.</title>
        <authorList>
            <person name="Tian Z."/>
        </authorList>
    </citation>
    <scope>NUCLEOTIDE SEQUENCE [LARGE SCALE GENOMIC DNA]</scope>
    <source>
        <strain evidence="2 3">Z28</strain>
    </source>
</reference>
<gene>
    <name evidence="2" type="ORF">E5225_15085</name>
</gene>